<dbReference type="AlphaFoldDB" id="A0A4U6BSF6"/>
<dbReference type="Pfam" id="PF08889">
    <property type="entry name" value="WbqC"/>
    <property type="match status" value="1"/>
</dbReference>
<keyword evidence="2" id="KW-1185">Reference proteome</keyword>
<protein>
    <submittedName>
        <fullName evidence="1">WbqC family protein</fullName>
    </submittedName>
</protein>
<organism evidence="1 2">
    <name type="scientific">Afipia massiliensis</name>
    <dbReference type="NCBI Taxonomy" id="211460"/>
    <lineage>
        <taxon>Bacteria</taxon>
        <taxon>Pseudomonadati</taxon>
        <taxon>Pseudomonadota</taxon>
        <taxon>Alphaproteobacteria</taxon>
        <taxon>Hyphomicrobiales</taxon>
        <taxon>Nitrobacteraceae</taxon>
        <taxon>Afipia</taxon>
    </lineage>
</organism>
<name>A0A4U6BSF6_9BRAD</name>
<comment type="caution">
    <text evidence="1">The sequence shown here is derived from an EMBL/GenBank/DDBJ whole genome shotgun (WGS) entry which is preliminary data.</text>
</comment>
<dbReference type="InterPro" id="IPR014985">
    <property type="entry name" value="WbqC"/>
</dbReference>
<dbReference type="Proteomes" id="UP000034832">
    <property type="component" value="Unassembled WGS sequence"/>
</dbReference>
<gene>
    <name evidence="1" type="ORF">YH63_016595</name>
</gene>
<dbReference type="OrthoDB" id="3611744at2"/>
<proteinExistence type="predicted"/>
<reference evidence="1" key="1">
    <citation type="submission" date="2019-04" db="EMBL/GenBank/DDBJ databases">
        <title>Whole genome sequencing of cave bacteria.</title>
        <authorList>
            <person name="Gan H.M."/>
            <person name="Barton H."/>
            <person name="Savka M.A."/>
        </authorList>
    </citation>
    <scope>NUCLEOTIDE SEQUENCE [LARGE SCALE GENOMIC DNA]</scope>
    <source>
        <strain evidence="1">LC387</strain>
    </source>
</reference>
<evidence type="ECO:0000313" key="2">
    <source>
        <dbReference type="Proteomes" id="UP000034832"/>
    </source>
</evidence>
<sequence>MRHLSGSVAMSLKVAIMQPYFFPYNGYFRLFSAADMFVVLDCVQFPRRGYVHRNQLSDSQDNPQWLTLPLLKADRDATRICDLRFAPAPLNVMLDQFRRFPCLTKLTAIPGLSRSILDFERTPVEYLVDNLRQVADLLELRRPTILSSSLDISSEFKAQDRIIEIAKRVDARHYINAPGGKGIYDPRAFADAGLTLNFLSEYQGSFKSILERLLTEDAKTITGELQRNTILEHVSV</sequence>
<evidence type="ECO:0000313" key="1">
    <source>
        <dbReference type="EMBL" id="TKT72911.1"/>
    </source>
</evidence>
<accession>A0A4U6BSF6</accession>
<dbReference type="EMBL" id="LBIA02000001">
    <property type="protein sequence ID" value="TKT72911.1"/>
    <property type="molecule type" value="Genomic_DNA"/>
</dbReference>